<dbReference type="EMBL" id="MN740533">
    <property type="protein sequence ID" value="QHU31836.1"/>
    <property type="molecule type" value="Genomic_DNA"/>
</dbReference>
<feature type="compositionally biased region" description="Polar residues" evidence="1">
    <location>
        <begin position="173"/>
        <end position="184"/>
    </location>
</feature>
<feature type="region of interest" description="Disordered" evidence="1">
    <location>
        <begin position="173"/>
        <end position="229"/>
    </location>
</feature>
<feature type="compositionally biased region" description="Basic residues" evidence="1">
    <location>
        <begin position="219"/>
        <end position="229"/>
    </location>
</feature>
<organism evidence="2">
    <name type="scientific">viral metagenome</name>
    <dbReference type="NCBI Taxonomy" id="1070528"/>
    <lineage>
        <taxon>unclassified sequences</taxon>
        <taxon>metagenomes</taxon>
        <taxon>organismal metagenomes</taxon>
    </lineage>
</organism>
<evidence type="ECO:0000313" key="2">
    <source>
        <dbReference type="EMBL" id="QHU31836.1"/>
    </source>
</evidence>
<proteinExistence type="predicted"/>
<reference evidence="2" key="1">
    <citation type="journal article" date="2020" name="Nature">
        <title>Giant virus diversity and host interactions through global metagenomics.</title>
        <authorList>
            <person name="Schulz F."/>
            <person name="Roux S."/>
            <person name="Paez-Espino D."/>
            <person name="Jungbluth S."/>
            <person name="Walsh D.A."/>
            <person name="Denef V.J."/>
            <person name="McMahon K.D."/>
            <person name="Konstantinidis K.T."/>
            <person name="Eloe-Fadrosh E.A."/>
            <person name="Kyrpides N.C."/>
            <person name="Woyke T."/>
        </authorList>
    </citation>
    <scope>NUCLEOTIDE SEQUENCE</scope>
    <source>
        <strain evidence="2">GVMAG-M-3300027963-41</strain>
    </source>
</reference>
<dbReference type="AlphaFoldDB" id="A0A6C0LLP9"/>
<protein>
    <submittedName>
        <fullName evidence="2">Uncharacterized protein</fullName>
    </submittedName>
</protein>
<accession>A0A6C0LLP9</accession>
<name>A0A6C0LLP9_9ZZZZ</name>
<feature type="compositionally biased region" description="Low complexity" evidence="1">
    <location>
        <begin position="185"/>
        <end position="201"/>
    </location>
</feature>
<sequence>MSSTPRTLRNRLVNASRRVARTLKSSVCMGTKRIRNSNVGTNATQCGKFQRFKEIVQDFGRDSNPQVAELVRNINGNRRLFEIVITKPYNPDNETGEQYINRIQGFIAQANGLKEQFQTDVAFLPLTEDYGQLKEELHYFVPFLFNYYIQKLEQLIPIGISNNNVRLNWNGRSTGSPSNASNLEATLSNNTTRRNSNASLSVGEWYPRKPSNQISNWKGGKRQTRKHRR</sequence>
<evidence type="ECO:0000256" key="1">
    <source>
        <dbReference type="SAM" id="MobiDB-lite"/>
    </source>
</evidence>